<feature type="compositionally biased region" description="Low complexity" evidence="2">
    <location>
        <begin position="23"/>
        <end position="42"/>
    </location>
</feature>
<evidence type="ECO:0000256" key="2">
    <source>
        <dbReference type="SAM" id="MobiDB-lite"/>
    </source>
</evidence>
<proteinExistence type="predicted"/>
<gene>
    <name evidence="4" type="ORF">JOC54_000284</name>
</gene>
<comment type="caution">
    <text evidence="4">The sequence shown here is derived from an EMBL/GenBank/DDBJ whole genome shotgun (WGS) entry which is preliminary data.</text>
</comment>
<feature type="region of interest" description="Disordered" evidence="2">
    <location>
        <begin position="1"/>
        <end position="72"/>
    </location>
</feature>
<organism evidence="4 5">
    <name type="scientific">Shouchella xiaoxiensis</name>
    <dbReference type="NCBI Taxonomy" id="766895"/>
    <lineage>
        <taxon>Bacteria</taxon>
        <taxon>Bacillati</taxon>
        <taxon>Bacillota</taxon>
        <taxon>Bacilli</taxon>
        <taxon>Bacillales</taxon>
        <taxon>Bacillaceae</taxon>
        <taxon>Shouchella</taxon>
    </lineage>
</organism>
<keyword evidence="1" id="KW-0175">Coiled coil</keyword>
<name>A0ABS2SNF9_9BACI</name>
<protein>
    <recommendedName>
        <fullName evidence="3">DUF4236 domain-containing protein</fullName>
    </recommendedName>
</protein>
<evidence type="ECO:0000313" key="4">
    <source>
        <dbReference type="EMBL" id="MBM7837053.1"/>
    </source>
</evidence>
<evidence type="ECO:0000259" key="3">
    <source>
        <dbReference type="Pfam" id="PF14020"/>
    </source>
</evidence>
<reference evidence="4" key="1">
    <citation type="submission" date="2021-01" db="EMBL/GenBank/DDBJ databases">
        <title>Genomic Encyclopedia of Type Strains, Phase IV (KMG-IV): sequencing the most valuable type-strain genomes for metagenomic binning, comparative biology and taxonomic classification.</title>
        <authorList>
            <person name="Goeker M."/>
        </authorList>
    </citation>
    <scope>NUCLEOTIDE SEQUENCE</scope>
    <source>
        <strain evidence="4">DSM 21943</strain>
    </source>
</reference>
<dbReference type="Proteomes" id="UP001179280">
    <property type="component" value="Unassembled WGS sequence"/>
</dbReference>
<evidence type="ECO:0000256" key="1">
    <source>
        <dbReference type="SAM" id="Coils"/>
    </source>
</evidence>
<dbReference type="EMBL" id="JAFBCV010000001">
    <property type="protein sequence ID" value="MBM7837053.1"/>
    <property type="molecule type" value="Genomic_DNA"/>
</dbReference>
<feature type="coiled-coil region" evidence="1">
    <location>
        <begin position="145"/>
        <end position="172"/>
    </location>
</feature>
<dbReference type="Pfam" id="PF14020">
    <property type="entry name" value="DUF4236"/>
    <property type="match status" value="1"/>
</dbReference>
<feature type="domain" description="DUF4236" evidence="3">
    <location>
        <begin position="2"/>
        <end position="39"/>
    </location>
</feature>
<evidence type="ECO:0000313" key="5">
    <source>
        <dbReference type="Proteomes" id="UP001179280"/>
    </source>
</evidence>
<feature type="compositionally biased region" description="Low complexity" evidence="2">
    <location>
        <begin position="56"/>
        <end position="70"/>
    </location>
</feature>
<dbReference type="InterPro" id="IPR025330">
    <property type="entry name" value="DUF4236"/>
</dbReference>
<accession>A0ABS2SNF9</accession>
<sequence length="349" mass="39367">MGKKSVGVSMGGKGFRHSINSSGRRTTTVGVPGTGVSYSHSHSSSKKSRNKTKPMNTTNNYTGGNGNSSSKQVYDYTQTPAYIVEKYEERVLALSQLHLNLIKPIDWNARAKQQPPFKIGEMGQNEAAASQVLKEYKPSFFAKIFKKDKAKLNNLQEQVSEASKKDKKIYAEWLEMVQQAQMFASATPDLYLELLRQTDFFKIESELGVKIRLELKEDEILIDLVINDTLIPDEVTSLSKTGRLSTKAQTKTNYYSLYQQHICSIILKVVKDCFNTLASIKEISINVIEEKVDPTDGHHKVFLLIQAAFAKEELENLNFERLEPVAAIEGFEPKWKFLKTKGYQPLAVN</sequence>
<feature type="compositionally biased region" description="Basic residues" evidence="2">
    <location>
        <begin position="43"/>
        <end position="52"/>
    </location>
</feature>
<keyword evidence="5" id="KW-1185">Reference proteome</keyword>